<dbReference type="GO" id="GO:0046872">
    <property type="term" value="F:metal ion binding"/>
    <property type="evidence" value="ECO:0007669"/>
    <property type="project" value="UniProtKB-KW"/>
</dbReference>
<dbReference type="GO" id="GO:0006508">
    <property type="term" value="P:proteolysis"/>
    <property type="evidence" value="ECO:0007669"/>
    <property type="project" value="UniProtKB-KW"/>
</dbReference>
<evidence type="ECO:0000256" key="12">
    <source>
        <dbReference type="SAM" id="Phobius"/>
    </source>
</evidence>
<evidence type="ECO:0000256" key="5">
    <source>
        <dbReference type="ARBA" id="ARBA00022692"/>
    </source>
</evidence>
<comment type="cofactor">
    <cofactor evidence="1">
        <name>Zn(2+)</name>
        <dbReference type="ChEBI" id="CHEBI:29105"/>
    </cofactor>
</comment>
<keyword evidence="7 14" id="KW-0378">Hydrolase</keyword>
<evidence type="ECO:0000256" key="4">
    <source>
        <dbReference type="ARBA" id="ARBA00022670"/>
    </source>
</evidence>
<dbReference type="EMBL" id="CP059066">
    <property type="protein sequence ID" value="QSQ09539.1"/>
    <property type="molecule type" value="Genomic_DNA"/>
</dbReference>
<evidence type="ECO:0000256" key="10">
    <source>
        <dbReference type="ARBA" id="ARBA00023049"/>
    </source>
</evidence>
<evidence type="ECO:0000256" key="6">
    <source>
        <dbReference type="ARBA" id="ARBA00022723"/>
    </source>
</evidence>
<dbReference type="CDD" id="cd06161">
    <property type="entry name" value="S2P-M50_SpoIVFB"/>
    <property type="match status" value="1"/>
</dbReference>
<evidence type="ECO:0000313" key="15">
    <source>
        <dbReference type="Proteomes" id="UP000662904"/>
    </source>
</evidence>
<organism evidence="14 15">
    <name type="scientific">Koleobacter methoxysyntrophicus</name>
    <dbReference type="NCBI Taxonomy" id="2751313"/>
    <lineage>
        <taxon>Bacteria</taxon>
        <taxon>Bacillati</taxon>
        <taxon>Bacillota</taxon>
        <taxon>Clostridia</taxon>
        <taxon>Koleobacterales</taxon>
        <taxon>Koleobacteraceae</taxon>
        <taxon>Koleobacter</taxon>
    </lineage>
</organism>
<keyword evidence="8" id="KW-0862">Zinc</keyword>
<sequence length="289" mass="31876">MTFYLKGLAVRFNPFFLAILLGSLFLGIIKEALIIFGAILIHEGAHISAGKVRGYKISEIELMPFGGVVKIEGLIGAHPSDEVIISLSGPLLNILLGCIAMICSLKGIPVGDLFLFFIKVNFSLALFNLLPALPLDGGRIMRAYLSIFMGYKKATDIAIMCGRILAALLLLLGIYVVIGGSYNLIPLIMSIFIFVTLKREQGFVAYVFLKNISKKKEKIINSGVIKRGGLIVSDETLIKDVIWSFTPDKYFTITVVNKEWKIIGEFTESEIINGIIRKGIKARIKDIMD</sequence>
<dbReference type="RefSeq" id="WP_206706894.1">
    <property type="nucleotide sequence ID" value="NZ_CP059066.1"/>
</dbReference>
<feature type="domain" description="Peptidase M50" evidence="13">
    <location>
        <begin position="32"/>
        <end position="104"/>
    </location>
</feature>
<feature type="transmembrane region" description="Helical" evidence="12">
    <location>
        <begin position="91"/>
        <end position="108"/>
    </location>
</feature>
<dbReference type="AlphaFoldDB" id="A0A8A0RPU9"/>
<evidence type="ECO:0000256" key="7">
    <source>
        <dbReference type="ARBA" id="ARBA00022801"/>
    </source>
</evidence>
<protein>
    <submittedName>
        <fullName evidence="14">Stage IV sporulation protein FB</fullName>
        <ecNumber evidence="14">3.4.24.-</ecNumber>
    </submittedName>
</protein>
<dbReference type="Pfam" id="PF02163">
    <property type="entry name" value="Peptidase_M50"/>
    <property type="match status" value="2"/>
</dbReference>
<evidence type="ECO:0000256" key="9">
    <source>
        <dbReference type="ARBA" id="ARBA00022989"/>
    </source>
</evidence>
<proteinExistence type="inferred from homology"/>
<evidence type="ECO:0000256" key="2">
    <source>
        <dbReference type="ARBA" id="ARBA00004141"/>
    </source>
</evidence>
<accession>A0A8A0RPU9</accession>
<evidence type="ECO:0000256" key="11">
    <source>
        <dbReference type="ARBA" id="ARBA00023136"/>
    </source>
</evidence>
<feature type="transmembrane region" description="Helical" evidence="12">
    <location>
        <begin position="157"/>
        <end position="178"/>
    </location>
</feature>
<evidence type="ECO:0000256" key="8">
    <source>
        <dbReference type="ARBA" id="ARBA00022833"/>
    </source>
</evidence>
<keyword evidence="5 12" id="KW-0812">Transmembrane</keyword>
<reference evidence="14" key="1">
    <citation type="submission" date="2020-07" db="EMBL/GenBank/DDBJ databases">
        <title>Koleobacter methoxysyntrophicus gen. nov., sp. nov., a novel anaerobic bacterium isolated from deep subsurface oil field and proposal of Koleobacterales ord. nov. in the phylum Firmicutes.</title>
        <authorList>
            <person name="Sakamoto S."/>
            <person name="Tamaki H."/>
        </authorList>
    </citation>
    <scope>NUCLEOTIDE SEQUENCE</scope>
    <source>
        <strain evidence="14">NRmbB1</strain>
    </source>
</reference>
<keyword evidence="15" id="KW-1185">Reference proteome</keyword>
<keyword evidence="6" id="KW-0479">Metal-binding</keyword>
<feature type="domain" description="Peptidase M50" evidence="13">
    <location>
        <begin position="112"/>
        <end position="171"/>
    </location>
</feature>
<feature type="transmembrane region" description="Helical" evidence="12">
    <location>
        <begin position="15"/>
        <end position="41"/>
    </location>
</feature>
<keyword evidence="4" id="KW-0645">Protease</keyword>
<dbReference type="PANTHER" id="PTHR39188:SF3">
    <property type="entry name" value="STAGE IV SPORULATION PROTEIN FB"/>
    <property type="match status" value="1"/>
</dbReference>
<evidence type="ECO:0000259" key="13">
    <source>
        <dbReference type="Pfam" id="PF02163"/>
    </source>
</evidence>
<dbReference type="Proteomes" id="UP000662904">
    <property type="component" value="Chromosome"/>
</dbReference>
<keyword evidence="9 12" id="KW-1133">Transmembrane helix</keyword>
<keyword evidence="11 12" id="KW-0472">Membrane</keyword>
<dbReference type="PANTHER" id="PTHR39188">
    <property type="entry name" value="MEMBRANE-ASSOCIATED ZINC METALLOPROTEASE M50B"/>
    <property type="match status" value="1"/>
</dbReference>
<comment type="similarity">
    <text evidence="3">Belongs to the peptidase M50B family.</text>
</comment>
<evidence type="ECO:0000256" key="1">
    <source>
        <dbReference type="ARBA" id="ARBA00001947"/>
    </source>
</evidence>
<feature type="transmembrane region" description="Helical" evidence="12">
    <location>
        <begin position="114"/>
        <end position="136"/>
    </location>
</feature>
<keyword evidence="10" id="KW-0482">Metalloprotease</keyword>
<name>A0A8A0RPU9_9FIRM</name>
<comment type="subcellular location">
    <subcellularLocation>
        <location evidence="2">Membrane</location>
        <topology evidence="2">Multi-pass membrane protein</topology>
    </subcellularLocation>
</comment>
<evidence type="ECO:0000313" key="14">
    <source>
        <dbReference type="EMBL" id="QSQ09539.1"/>
    </source>
</evidence>
<evidence type="ECO:0000256" key="3">
    <source>
        <dbReference type="ARBA" id="ARBA00007931"/>
    </source>
</evidence>
<dbReference type="GO" id="GO:0016020">
    <property type="term" value="C:membrane"/>
    <property type="evidence" value="ECO:0007669"/>
    <property type="project" value="UniProtKB-SubCell"/>
</dbReference>
<dbReference type="InterPro" id="IPR008915">
    <property type="entry name" value="Peptidase_M50"/>
</dbReference>
<dbReference type="GO" id="GO:0008237">
    <property type="term" value="F:metallopeptidase activity"/>
    <property type="evidence" value="ECO:0007669"/>
    <property type="project" value="UniProtKB-KW"/>
</dbReference>
<gene>
    <name evidence="14" type="primary">spoIVFB</name>
    <name evidence="14" type="ORF">H0A61_01910</name>
</gene>
<dbReference type="KEGG" id="kme:H0A61_01910"/>
<dbReference type="EC" id="3.4.24.-" evidence="14"/>